<reference evidence="2" key="5">
    <citation type="journal article" date="2021" name="G3 (Bethesda)">
        <title>Aegilops tauschii genome assembly Aet v5.0 features greater sequence contiguity and improved annotation.</title>
        <authorList>
            <person name="Wang L."/>
            <person name="Zhu T."/>
            <person name="Rodriguez J.C."/>
            <person name="Deal K.R."/>
            <person name="Dubcovsky J."/>
            <person name="McGuire P.E."/>
            <person name="Lux T."/>
            <person name="Spannagl M."/>
            <person name="Mayer K.F.X."/>
            <person name="Baldrich P."/>
            <person name="Meyers B.C."/>
            <person name="Huo N."/>
            <person name="Gu Y.Q."/>
            <person name="Zhou H."/>
            <person name="Devos K.M."/>
            <person name="Bennetzen J.L."/>
            <person name="Unver T."/>
            <person name="Budak H."/>
            <person name="Gulick P.J."/>
            <person name="Galiba G."/>
            <person name="Kalapos B."/>
            <person name="Nelson D.R."/>
            <person name="Li P."/>
            <person name="You F.M."/>
            <person name="Luo M.C."/>
            <person name="Dvorak J."/>
        </authorList>
    </citation>
    <scope>NUCLEOTIDE SEQUENCE [LARGE SCALE GENOMIC DNA]</scope>
    <source>
        <strain evidence="2">cv. AL8/78</strain>
    </source>
</reference>
<evidence type="ECO:0000313" key="2">
    <source>
        <dbReference type="EnsemblPlants" id="AET4Gv20755100.16"/>
    </source>
</evidence>
<dbReference type="EnsemblPlants" id="AET4Gv20755100.16">
    <property type="protein sequence ID" value="AET4Gv20755100.16"/>
    <property type="gene ID" value="AET4Gv20755100"/>
</dbReference>
<feature type="region of interest" description="Disordered" evidence="1">
    <location>
        <begin position="27"/>
        <end position="102"/>
    </location>
</feature>
<accession>A0A453J0I8</accession>
<evidence type="ECO:0000313" key="3">
    <source>
        <dbReference type="Proteomes" id="UP000015105"/>
    </source>
</evidence>
<reference evidence="3" key="2">
    <citation type="journal article" date="2017" name="Nat. Plants">
        <title>The Aegilops tauschii genome reveals multiple impacts of transposons.</title>
        <authorList>
            <person name="Zhao G."/>
            <person name="Zou C."/>
            <person name="Li K."/>
            <person name="Wang K."/>
            <person name="Li T."/>
            <person name="Gao L."/>
            <person name="Zhang X."/>
            <person name="Wang H."/>
            <person name="Yang Z."/>
            <person name="Liu X."/>
            <person name="Jiang W."/>
            <person name="Mao L."/>
            <person name="Kong X."/>
            <person name="Jiao Y."/>
            <person name="Jia J."/>
        </authorList>
    </citation>
    <scope>NUCLEOTIDE SEQUENCE [LARGE SCALE GENOMIC DNA]</scope>
    <source>
        <strain evidence="3">cv. AL8/78</strain>
    </source>
</reference>
<reference evidence="2" key="4">
    <citation type="submission" date="2019-03" db="UniProtKB">
        <authorList>
            <consortium name="EnsemblPlants"/>
        </authorList>
    </citation>
    <scope>IDENTIFICATION</scope>
</reference>
<evidence type="ECO:0000256" key="1">
    <source>
        <dbReference type="SAM" id="MobiDB-lite"/>
    </source>
</evidence>
<reference evidence="2" key="3">
    <citation type="journal article" date="2017" name="Nature">
        <title>Genome sequence of the progenitor of the wheat D genome Aegilops tauschii.</title>
        <authorList>
            <person name="Luo M.C."/>
            <person name="Gu Y.Q."/>
            <person name="Puiu D."/>
            <person name="Wang H."/>
            <person name="Twardziok S.O."/>
            <person name="Deal K.R."/>
            <person name="Huo N."/>
            <person name="Zhu T."/>
            <person name="Wang L."/>
            <person name="Wang Y."/>
            <person name="McGuire P.E."/>
            <person name="Liu S."/>
            <person name="Long H."/>
            <person name="Ramasamy R.K."/>
            <person name="Rodriguez J.C."/>
            <person name="Van S.L."/>
            <person name="Yuan L."/>
            <person name="Wang Z."/>
            <person name="Xia Z."/>
            <person name="Xiao L."/>
            <person name="Anderson O.D."/>
            <person name="Ouyang S."/>
            <person name="Liang Y."/>
            <person name="Zimin A.V."/>
            <person name="Pertea G."/>
            <person name="Qi P."/>
            <person name="Bennetzen J.L."/>
            <person name="Dai X."/>
            <person name="Dawson M.W."/>
            <person name="Muller H.G."/>
            <person name="Kugler K."/>
            <person name="Rivarola-Duarte L."/>
            <person name="Spannagl M."/>
            <person name="Mayer K.F.X."/>
            <person name="Lu F.H."/>
            <person name="Bevan M.W."/>
            <person name="Leroy P."/>
            <person name="Li P."/>
            <person name="You F.M."/>
            <person name="Sun Q."/>
            <person name="Liu Z."/>
            <person name="Lyons E."/>
            <person name="Wicker T."/>
            <person name="Salzberg S.L."/>
            <person name="Devos K.M."/>
            <person name="Dvorak J."/>
        </authorList>
    </citation>
    <scope>NUCLEOTIDE SEQUENCE [LARGE SCALE GENOMIC DNA]</scope>
    <source>
        <strain evidence="2">cv. AL8/78</strain>
    </source>
</reference>
<sequence>VPFRSVPCNFCSYSCLVCAIKTAALPAQQPRSSAPRASPSVYPQVDPRPVTATTAVPGPRAPLVPRARGGPQASARSRPARRHQPTSEPPPFPACETQDRLV</sequence>
<proteinExistence type="predicted"/>
<reference evidence="3" key="1">
    <citation type="journal article" date="2014" name="Science">
        <title>Ancient hybridizations among the ancestral genomes of bread wheat.</title>
        <authorList>
            <consortium name="International Wheat Genome Sequencing Consortium,"/>
            <person name="Marcussen T."/>
            <person name="Sandve S.R."/>
            <person name="Heier L."/>
            <person name="Spannagl M."/>
            <person name="Pfeifer M."/>
            <person name="Jakobsen K.S."/>
            <person name="Wulff B.B."/>
            <person name="Steuernagel B."/>
            <person name="Mayer K.F."/>
            <person name="Olsen O.A."/>
        </authorList>
    </citation>
    <scope>NUCLEOTIDE SEQUENCE [LARGE SCALE GENOMIC DNA]</scope>
    <source>
        <strain evidence="3">cv. AL8/78</strain>
    </source>
</reference>
<keyword evidence="3" id="KW-1185">Reference proteome</keyword>
<dbReference type="Proteomes" id="UP000015105">
    <property type="component" value="Chromosome 4D"/>
</dbReference>
<name>A0A453J0I8_AEGTS</name>
<organism evidence="2 3">
    <name type="scientific">Aegilops tauschii subsp. strangulata</name>
    <name type="common">Goatgrass</name>
    <dbReference type="NCBI Taxonomy" id="200361"/>
    <lineage>
        <taxon>Eukaryota</taxon>
        <taxon>Viridiplantae</taxon>
        <taxon>Streptophyta</taxon>
        <taxon>Embryophyta</taxon>
        <taxon>Tracheophyta</taxon>
        <taxon>Spermatophyta</taxon>
        <taxon>Magnoliopsida</taxon>
        <taxon>Liliopsida</taxon>
        <taxon>Poales</taxon>
        <taxon>Poaceae</taxon>
        <taxon>BOP clade</taxon>
        <taxon>Pooideae</taxon>
        <taxon>Triticodae</taxon>
        <taxon>Triticeae</taxon>
        <taxon>Triticinae</taxon>
        <taxon>Aegilops</taxon>
    </lineage>
</organism>
<dbReference type="AlphaFoldDB" id="A0A453J0I8"/>
<protein>
    <submittedName>
        <fullName evidence="2">Uncharacterized protein</fullName>
    </submittedName>
</protein>
<dbReference type="Gramene" id="AET4Gv20755100.16">
    <property type="protein sequence ID" value="AET4Gv20755100.16"/>
    <property type="gene ID" value="AET4Gv20755100"/>
</dbReference>
<feature type="compositionally biased region" description="Low complexity" evidence="1">
    <location>
        <begin position="27"/>
        <end position="40"/>
    </location>
</feature>